<evidence type="ECO:0000256" key="4">
    <source>
        <dbReference type="ARBA" id="ARBA00022807"/>
    </source>
</evidence>
<name>A0A372LM71_9BACI</name>
<dbReference type="GO" id="GO:0006508">
    <property type="term" value="P:proteolysis"/>
    <property type="evidence" value="ECO:0007669"/>
    <property type="project" value="UniProtKB-KW"/>
</dbReference>
<protein>
    <submittedName>
        <fullName evidence="6">NlpC/P60 family protein</fullName>
    </submittedName>
</protein>
<evidence type="ECO:0000256" key="3">
    <source>
        <dbReference type="ARBA" id="ARBA00022801"/>
    </source>
</evidence>
<dbReference type="Pfam" id="PF00877">
    <property type="entry name" value="NLPC_P60"/>
    <property type="match status" value="1"/>
</dbReference>
<dbReference type="GO" id="GO:0008234">
    <property type="term" value="F:cysteine-type peptidase activity"/>
    <property type="evidence" value="ECO:0007669"/>
    <property type="project" value="UniProtKB-KW"/>
</dbReference>
<dbReference type="Proteomes" id="UP000264541">
    <property type="component" value="Unassembled WGS sequence"/>
</dbReference>
<evidence type="ECO:0000259" key="5">
    <source>
        <dbReference type="PROSITE" id="PS51935"/>
    </source>
</evidence>
<organism evidence="6 7">
    <name type="scientific">Peribacillus saganii</name>
    <dbReference type="NCBI Taxonomy" id="2303992"/>
    <lineage>
        <taxon>Bacteria</taxon>
        <taxon>Bacillati</taxon>
        <taxon>Bacillota</taxon>
        <taxon>Bacilli</taxon>
        <taxon>Bacillales</taxon>
        <taxon>Bacillaceae</taxon>
        <taxon>Peribacillus</taxon>
    </lineage>
</organism>
<dbReference type="OrthoDB" id="9813368at2"/>
<keyword evidence="3" id="KW-0378">Hydrolase</keyword>
<dbReference type="PANTHER" id="PTHR47053">
    <property type="entry name" value="MUREIN DD-ENDOPEPTIDASE MEPH-RELATED"/>
    <property type="match status" value="1"/>
</dbReference>
<dbReference type="InterPro" id="IPR038765">
    <property type="entry name" value="Papain-like_cys_pep_sf"/>
</dbReference>
<comment type="caution">
    <text evidence="6">The sequence shown here is derived from an EMBL/GenBank/DDBJ whole genome shotgun (WGS) entry which is preliminary data.</text>
</comment>
<gene>
    <name evidence="6" type="ORF">D0469_14685</name>
</gene>
<dbReference type="InterPro" id="IPR051202">
    <property type="entry name" value="Peptidase_C40"/>
</dbReference>
<dbReference type="EMBL" id="QVTE01000043">
    <property type="protein sequence ID" value="RFU67494.1"/>
    <property type="molecule type" value="Genomic_DNA"/>
</dbReference>
<proteinExistence type="inferred from homology"/>
<dbReference type="PANTHER" id="PTHR47053:SF1">
    <property type="entry name" value="MUREIN DD-ENDOPEPTIDASE MEPH-RELATED"/>
    <property type="match status" value="1"/>
</dbReference>
<evidence type="ECO:0000256" key="1">
    <source>
        <dbReference type="ARBA" id="ARBA00007074"/>
    </source>
</evidence>
<keyword evidence="4" id="KW-0788">Thiol protease</keyword>
<keyword evidence="2" id="KW-0645">Protease</keyword>
<dbReference type="SUPFAM" id="SSF54001">
    <property type="entry name" value="Cysteine proteinases"/>
    <property type="match status" value="1"/>
</dbReference>
<feature type="domain" description="NlpC/P60" evidence="5">
    <location>
        <begin position="46"/>
        <end position="165"/>
    </location>
</feature>
<sequence length="165" mass="17725">MLTFLVIIGLEKHNRGKTYLLKKIIAALSVASILATVAPTMSEAATSPQTKAITAAKTQLGIKYQWGGMSSRGYDCSGLIKYAYAKAGKTLPRTTVEIYKKGTRVTSLKAGDLMFFAPNKASRVTHASIYMGSGKMIHSASSKGVSIASTSNPYWKPKFVGAKRL</sequence>
<dbReference type="InterPro" id="IPR000064">
    <property type="entry name" value="NLP_P60_dom"/>
</dbReference>
<keyword evidence="7" id="KW-1185">Reference proteome</keyword>
<accession>A0A372LM71</accession>
<dbReference type="Gene3D" id="3.90.1720.10">
    <property type="entry name" value="endopeptidase domain like (from Nostoc punctiforme)"/>
    <property type="match status" value="1"/>
</dbReference>
<reference evidence="6 7" key="1">
    <citation type="submission" date="2018-08" db="EMBL/GenBank/DDBJ databases">
        <title>Bacillus chawlae sp. nov., Bacillus glennii sp. nov., and Bacillus saganii sp. nov. Isolated from the Vehicle Assembly Building at Kennedy Space Center where the Viking Spacecraft were Assembled.</title>
        <authorList>
            <person name="Seuylemezian A."/>
            <person name="Vaishampayan P."/>
        </authorList>
    </citation>
    <scope>NUCLEOTIDE SEQUENCE [LARGE SCALE GENOMIC DNA]</scope>
    <source>
        <strain evidence="6 7">V47-23a</strain>
    </source>
</reference>
<evidence type="ECO:0000313" key="7">
    <source>
        <dbReference type="Proteomes" id="UP000264541"/>
    </source>
</evidence>
<dbReference type="AlphaFoldDB" id="A0A372LM71"/>
<evidence type="ECO:0000256" key="2">
    <source>
        <dbReference type="ARBA" id="ARBA00022670"/>
    </source>
</evidence>
<dbReference type="PROSITE" id="PS51935">
    <property type="entry name" value="NLPC_P60"/>
    <property type="match status" value="1"/>
</dbReference>
<comment type="similarity">
    <text evidence="1">Belongs to the peptidase C40 family.</text>
</comment>
<evidence type="ECO:0000313" key="6">
    <source>
        <dbReference type="EMBL" id="RFU67494.1"/>
    </source>
</evidence>